<name>A0A0J1FP55_9BURK</name>
<sequence>MEAGHYDSLLRRSADGVSLRQLRDIDQLDLDYVYAYAYQQFEAGEYEVAKRGFYMLVRIDHHGFDYWLALGLSCQRLDQHDEAIFCFSRSGALRLTDPRSSYFAGISYQIVDNREYAEKAFNASLKWCASHPEYQSLRAHVSRSLAACQQEN</sequence>
<comment type="similarity">
    <text evidence="1">Belongs to the LcrH/SycD chaperone family.</text>
</comment>
<evidence type="ECO:0000256" key="1">
    <source>
        <dbReference type="ARBA" id="ARBA00010244"/>
    </source>
</evidence>
<dbReference type="EMBL" id="AEJF01000214">
    <property type="protein sequence ID" value="KLU21528.1"/>
    <property type="molecule type" value="Genomic_DNA"/>
</dbReference>
<evidence type="ECO:0000313" key="3">
    <source>
        <dbReference type="EMBL" id="KLU21528.1"/>
    </source>
</evidence>
<dbReference type="Pfam" id="PF07720">
    <property type="entry name" value="TPR_3"/>
    <property type="match status" value="1"/>
</dbReference>
<evidence type="ECO:0000313" key="4">
    <source>
        <dbReference type="Proteomes" id="UP000035963"/>
    </source>
</evidence>
<gene>
    <name evidence="3" type="ORF">EOS_35795</name>
</gene>
<dbReference type="Proteomes" id="UP000035963">
    <property type="component" value="Unassembled WGS sequence"/>
</dbReference>
<dbReference type="OrthoDB" id="8591320at2"/>
<organism evidence="3 4">
    <name type="scientific">Caballeronia mineralivorans PML1(12)</name>
    <dbReference type="NCBI Taxonomy" id="908627"/>
    <lineage>
        <taxon>Bacteria</taxon>
        <taxon>Pseudomonadati</taxon>
        <taxon>Pseudomonadota</taxon>
        <taxon>Betaproteobacteria</taxon>
        <taxon>Burkholderiales</taxon>
        <taxon>Burkholderiaceae</taxon>
        <taxon>Caballeronia</taxon>
    </lineage>
</organism>
<dbReference type="PATRIC" id="fig|908627.4.peg.8004"/>
<dbReference type="SUPFAM" id="SSF48452">
    <property type="entry name" value="TPR-like"/>
    <property type="match status" value="1"/>
</dbReference>
<dbReference type="InterPro" id="IPR016379">
    <property type="entry name" value="T3SS_Ca_resp_chp_LcrH/SycD_sub"/>
</dbReference>
<dbReference type="Gene3D" id="1.25.40.10">
    <property type="entry name" value="Tetratricopeptide repeat domain"/>
    <property type="match status" value="1"/>
</dbReference>
<dbReference type="PRINTS" id="PR01595">
    <property type="entry name" value="SYCDCHAPRONE"/>
</dbReference>
<dbReference type="InterPro" id="IPR011716">
    <property type="entry name" value="TPR-3"/>
</dbReference>
<evidence type="ECO:0000256" key="2">
    <source>
        <dbReference type="ARBA" id="ARBA00023186"/>
    </source>
</evidence>
<protein>
    <submittedName>
        <fullName evidence="3">Type III secretion protein</fullName>
    </submittedName>
</protein>
<keyword evidence="4" id="KW-1185">Reference proteome</keyword>
<proteinExistence type="inferred from homology"/>
<comment type="caution">
    <text evidence="3">The sequence shown here is derived from an EMBL/GenBank/DDBJ whole genome shotgun (WGS) entry which is preliminary data.</text>
</comment>
<dbReference type="InterPro" id="IPR011990">
    <property type="entry name" value="TPR-like_helical_dom_sf"/>
</dbReference>
<dbReference type="PIRSF" id="PIRSF003165">
    <property type="entry name" value="Chaperone_SicA"/>
    <property type="match status" value="1"/>
</dbReference>
<dbReference type="AlphaFoldDB" id="A0A0J1FP55"/>
<accession>A0A0J1FP55</accession>
<dbReference type="NCBIfam" id="TIGR02552">
    <property type="entry name" value="LcrH_SycD"/>
    <property type="match status" value="1"/>
</dbReference>
<dbReference type="InterPro" id="IPR005415">
    <property type="entry name" value="T3SS_Ca_resp_chp_LcrH/SycD"/>
</dbReference>
<dbReference type="RefSeq" id="WP_047896942.1">
    <property type="nucleotide sequence ID" value="NZ_AEJF01000214.1"/>
</dbReference>
<reference evidence="3 4" key="1">
    <citation type="journal article" date="2015" name="Genome Announc.">
        <title>Draft Genome Sequence of Burkholderia sp. Strain PML1(12), an Ectomycorrhizosphere-Inhabiting Bacterium with Effective Mineral-Weathering Ability.</title>
        <authorList>
            <person name="Uroz S."/>
            <person name="Oger P."/>
        </authorList>
    </citation>
    <scope>NUCLEOTIDE SEQUENCE [LARGE SCALE GENOMIC DNA]</scope>
    <source>
        <strain evidence="4">PML1(12)</strain>
    </source>
</reference>
<keyword evidence="2" id="KW-0143">Chaperone</keyword>